<keyword evidence="4" id="KW-1185">Reference proteome</keyword>
<dbReference type="PROSITE" id="PS50879">
    <property type="entry name" value="RNASE_H_1"/>
    <property type="match status" value="1"/>
</dbReference>
<evidence type="ECO:0000313" key="3">
    <source>
        <dbReference type="EMBL" id="GES97904.1"/>
    </source>
</evidence>
<accession>A0A2Z6QM09</accession>
<dbReference type="InterPro" id="IPR036397">
    <property type="entry name" value="RNaseH_sf"/>
</dbReference>
<dbReference type="Proteomes" id="UP000615446">
    <property type="component" value="Unassembled WGS sequence"/>
</dbReference>
<reference evidence="2 4" key="1">
    <citation type="submission" date="2017-11" db="EMBL/GenBank/DDBJ databases">
        <title>The genome of Rhizophagus clarus HR1 reveals common genetic basis of auxotrophy among arbuscular mycorrhizal fungi.</title>
        <authorList>
            <person name="Kobayashi Y."/>
        </authorList>
    </citation>
    <scope>NUCLEOTIDE SEQUENCE [LARGE SCALE GENOMIC DNA]</scope>
    <source>
        <strain evidence="2 4">HR1</strain>
    </source>
</reference>
<sequence>MICKEKCLKLELIKVKGYDGIVGNEIADRLANKGINSENLFDNKIDYINHDIRFFPLFKDIPIEADLRRFIVRIFKTYEATEWSLLKNNKEGCYLNNLNCDCQNF</sequence>
<dbReference type="OrthoDB" id="2386566at2759"/>
<dbReference type="Gene3D" id="3.30.420.10">
    <property type="entry name" value="Ribonuclease H-like superfamily/Ribonuclease H"/>
    <property type="match status" value="1"/>
</dbReference>
<dbReference type="AlphaFoldDB" id="A0A2Z6QM09"/>
<dbReference type="Proteomes" id="UP000247702">
    <property type="component" value="Unassembled WGS sequence"/>
</dbReference>
<dbReference type="InterPro" id="IPR002156">
    <property type="entry name" value="RNaseH_domain"/>
</dbReference>
<organism evidence="2 4">
    <name type="scientific">Rhizophagus clarus</name>
    <dbReference type="NCBI Taxonomy" id="94130"/>
    <lineage>
        <taxon>Eukaryota</taxon>
        <taxon>Fungi</taxon>
        <taxon>Fungi incertae sedis</taxon>
        <taxon>Mucoromycota</taxon>
        <taxon>Glomeromycotina</taxon>
        <taxon>Glomeromycetes</taxon>
        <taxon>Glomerales</taxon>
        <taxon>Glomeraceae</taxon>
        <taxon>Rhizophagus</taxon>
    </lineage>
</organism>
<dbReference type="GO" id="GO:0003676">
    <property type="term" value="F:nucleic acid binding"/>
    <property type="evidence" value="ECO:0007669"/>
    <property type="project" value="InterPro"/>
</dbReference>
<feature type="domain" description="RNase H type-1" evidence="1">
    <location>
        <begin position="1"/>
        <end position="36"/>
    </location>
</feature>
<proteinExistence type="predicted"/>
<reference evidence="3" key="2">
    <citation type="submission" date="2019-10" db="EMBL/GenBank/DDBJ databases">
        <title>Conservation and host-specific expression of non-tandemly repeated heterogenous ribosome RNA gene in arbuscular mycorrhizal fungi.</title>
        <authorList>
            <person name="Maeda T."/>
            <person name="Kobayashi Y."/>
            <person name="Nakagawa T."/>
            <person name="Ezawa T."/>
            <person name="Yamaguchi K."/>
            <person name="Bino T."/>
            <person name="Nishimoto Y."/>
            <person name="Shigenobu S."/>
            <person name="Kawaguchi M."/>
        </authorList>
    </citation>
    <scope>NUCLEOTIDE SEQUENCE</scope>
    <source>
        <strain evidence="3">HR1</strain>
    </source>
</reference>
<gene>
    <name evidence="3" type="ORF">RCL2_002447300</name>
    <name evidence="2" type="ORF">RclHR1_16510001</name>
</gene>
<dbReference type="EMBL" id="BEXD01000726">
    <property type="protein sequence ID" value="GBB89732.1"/>
    <property type="molecule type" value="Genomic_DNA"/>
</dbReference>
<evidence type="ECO:0000259" key="1">
    <source>
        <dbReference type="PROSITE" id="PS50879"/>
    </source>
</evidence>
<name>A0A2Z6QM09_9GLOM</name>
<dbReference type="EMBL" id="BLAL01000261">
    <property type="protein sequence ID" value="GES97904.1"/>
    <property type="molecule type" value="Genomic_DNA"/>
</dbReference>
<protein>
    <recommendedName>
        <fullName evidence="1">RNase H type-1 domain-containing protein</fullName>
    </recommendedName>
</protein>
<dbReference type="STRING" id="94130.A0A2Z6QM09"/>
<dbReference type="GO" id="GO:0004523">
    <property type="term" value="F:RNA-DNA hybrid ribonuclease activity"/>
    <property type="evidence" value="ECO:0007669"/>
    <property type="project" value="InterPro"/>
</dbReference>
<comment type="caution">
    <text evidence="2">The sequence shown here is derived from an EMBL/GenBank/DDBJ whole genome shotgun (WGS) entry which is preliminary data.</text>
</comment>
<evidence type="ECO:0000313" key="2">
    <source>
        <dbReference type="EMBL" id="GBB89732.1"/>
    </source>
</evidence>
<evidence type="ECO:0000313" key="4">
    <source>
        <dbReference type="Proteomes" id="UP000247702"/>
    </source>
</evidence>